<sequence length="382" mass="43643">MPTKHVVEIGRVAVVHFGPFAGKTAAIVDVIDQNRALIDGPVTGVARQAIQFKRLRLTQFRIRIPNGTSSAVVAKAWNKDDITTKWTQTQQAKRLAATQVKRQMTDFDRFKLYKLKQRVNRAVNRKFVVLKAKASKDLKEKRQKLEKKEKKPKKKTTKKPKTVKKASLLGNGLALGVLLSLLGTTDWSTSFGLYLVVLSSFHFSEYMVTSVINPHSLSLDSFLLNHSKEYGLAAAAAFLEFTIESYLWPQMKSNFWIIISGLSLCLIGELLRKGAMLTARSNFNHIVQHRRQDGHVLVTHGIYAFCRHPSYVGWFYWSIGTQIILMNPICCVGYAVMSWLFFRDRIYHEEITLLNFFGDEYLKYKQRVGTGLPFITGYRFQL</sequence>
<evidence type="ECO:0000256" key="10">
    <source>
        <dbReference type="ARBA" id="ARBA00023136"/>
    </source>
</evidence>
<dbReference type="GO" id="GO:0005840">
    <property type="term" value="C:ribosome"/>
    <property type="evidence" value="ECO:0007669"/>
    <property type="project" value="InterPro"/>
</dbReference>
<protein>
    <recommendedName>
        <fullName evidence="12">Protein-S-isoprenylcysteine O-methyltransferase</fullName>
        <ecNumber evidence="12">2.1.1.100</ecNumber>
    </recommendedName>
</protein>
<comment type="similarity">
    <text evidence="3">Belongs to the eukaryotic ribosomal protein eL14 family.</text>
</comment>
<feature type="region of interest" description="Disordered" evidence="13">
    <location>
        <begin position="139"/>
        <end position="162"/>
    </location>
</feature>
<dbReference type="InterPro" id="IPR005824">
    <property type="entry name" value="KOW"/>
</dbReference>
<dbReference type="InterPro" id="IPR007269">
    <property type="entry name" value="ICMT_MeTrfase"/>
</dbReference>
<dbReference type="GO" id="GO:0005789">
    <property type="term" value="C:endoplasmic reticulum membrane"/>
    <property type="evidence" value="ECO:0007669"/>
    <property type="project" value="UniProtKB-SubCell"/>
</dbReference>
<evidence type="ECO:0000256" key="6">
    <source>
        <dbReference type="ARBA" id="ARBA00022679"/>
    </source>
</evidence>
<dbReference type="GO" id="GO:0003735">
    <property type="term" value="F:structural constituent of ribosome"/>
    <property type="evidence" value="ECO:0007669"/>
    <property type="project" value="InterPro"/>
</dbReference>
<feature type="transmembrane region" description="Helical" evidence="12">
    <location>
        <begin position="168"/>
        <end position="185"/>
    </location>
</feature>
<dbReference type="Gene3D" id="1.20.120.1630">
    <property type="match status" value="1"/>
</dbReference>
<organism evidence="16">
    <name type="scientific">Oppiella nova</name>
    <dbReference type="NCBI Taxonomy" id="334625"/>
    <lineage>
        <taxon>Eukaryota</taxon>
        <taxon>Metazoa</taxon>
        <taxon>Ecdysozoa</taxon>
        <taxon>Arthropoda</taxon>
        <taxon>Chelicerata</taxon>
        <taxon>Arachnida</taxon>
        <taxon>Acari</taxon>
        <taxon>Acariformes</taxon>
        <taxon>Sarcoptiformes</taxon>
        <taxon>Oribatida</taxon>
        <taxon>Brachypylina</taxon>
        <taxon>Oppioidea</taxon>
        <taxon>Oppiidae</taxon>
        <taxon>Oppiella</taxon>
    </lineage>
</organism>
<dbReference type="EMBL" id="OC929462">
    <property type="protein sequence ID" value="CAD7658282.1"/>
    <property type="molecule type" value="Genomic_DNA"/>
</dbReference>
<evidence type="ECO:0000259" key="14">
    <source>
        <dbReference type="Pfam" id="PF00467"/>
    </source>
</evidence>
<dbReference type="CDD" id="cd23702">
    <property type="entry name" value="eL14"/>
    <property type="match status" value="1"/>
</dbReference>
<dbReference type="Gene3D" id="2.30.30.30">
    <property type="match status" value="1"/>
</dbReference>
<keyword evidence="6" id="KW-0808">Transferase</keyword>
<feature type="domain" description="KOW" evidence="14">
    <location>
        <begin position="10"/>
        <end position="39"/>
    </location>
</feature>
<name>A0A7R9MDQ0_9ACAR</name>
<feature type="transmembrane region" description="Helical" evidence="12">
    <location>
        <begin position="255"/>
        <end position="275"/>
    </location>
</feature>
<keyword evidence="7 12" id="KW-0949">S-adenosyl-L-methionine</keyword>
<dbReference type="Pfam" id="PF00467">
    <property type="entry name" value="KOW"/>
    <property type="match status" value="1"/>
</dbReference>
<evidence type="ECO:0000256" key="8">
    <source>
        <dbReference type="ARBA" id="ARBA00022692"/>
    </source>
</evidence>
<dbReference type="PROSITE" id="PS51564">
    <property type="entry name" value="SAM_ICMT"/>
    <property type="match status" value="1"/>
</dbReference>
<comment type="catalytic activity">
    <reaction evidence="1 12">
        <text>[protein]-C-terminal S-[(2E,6E)-farnesyl]-L-cysteine + S-adenosyl-L-methionine = [protein]-C-terminal S-[(2E,6E)-farnesyl]-L-cysteine methyl ester + S-adenosyl-L-homocysteine</text>
        <dbReference type="Rhea" id="RHEA:21672"/>
        <dbReference type="Rhea" id="RHEA-COMP:12125"/>
        <dbReference type="Rhea" id="RHEA-COMP:12126"/>
        <dbReference type="ChEBI" id="CHEBI:57856"/>
        <dbReference type="ChEBI" id="CHEBI:59789"/>
        <dbReference type="ChEBI" id="CHEBI:90510"/>
        <dbReference type="ChEBI" id="CHEBI:90511"/>
        <dbReference type="EC" id="2.1.1.100"/>
    </reaction>
</comment>
<evidence type="ECO:0000256" key="7">
    <source>
        <dbReference type="ARBA" id="ARBA00022691"/>
    </source>
</evidence>
<comment type="function">
    <text evidence="11">Catalyzes the post-translational methylation of isoprenylated C-terminal cysteine residues.</text>
</comment>
<dbReference type="OrthoDB" id="422086at2759"/>
<keyword evidence="5 12" id="KW-0489">Methyltransferase</keyword>
<evidence type="ECO:0000256" key="5">
    <source>
        <dbReference type="ARBA" id="ARBA00022603"/>
    </source>
</evidence>
<dbReference type="AlphaFoldDB" id="A0A7R9MDQ0"/>
<comment type="caution">
    <text evidence="12">Lacks conserved residue(s) required for the propagation of feature annotation.</text>
</comment>
<dbReference type="EMBL" id="CAJPVJ010014637">
    <property type="protein sequence ID" value="CAG2175468.1"/>
    <property type="molecule type" value="Genomic_DNA"/>
</dbReference>
<dbReference type="PANTHER" id="PTHR12714">
    <property type="entry name" value="PROTEIN-S ISOPRENYLCYSTEINE O-METHYLTRANSFERASE"/>
    <property type="match status" value="1"/>
</dbReference>
<dbReference type="GO" id="GO:0004671">
    <property type="term" value="F:protein C-terminal S-isoprenylcysteine carboxyl O-methyltransferase activity"/>
    <property type="evidence" value="ECO:0007669"/>
    <property type="project" value="UniProtKB-EC"/>
</dbReference>
<keyword evidence="12" id="KW-0256">Endoplasmic reticulum</keyword>
<evidence type="ECO:0000313" key="16">
    <source>
        <dbReference type="EMBL" id="CAD7658282.1"/>
    </source>
</evidence>
<dbReference type="Pfam" id="PF04140">
    <property type="entry name" value="ICMT"/>
    <property type="match status" value="1"/>
</dbReference>
<dbReference type="InterPro" id="IPR014722">
    <property type="entry name" value="Rib_uL2_dom2"/>
</dbReference>
<proteinExistence type="inferred from homology"/>
<dbReference type="GO" id="GO:0006412">
    <property type="term" value="P:translation"/>
    <property type="evidence" value="ECO:0007669"/>
    <property type="project" value="InterPro"/>
</dbReference>
<evidence type="ECO:0000256" key="9">
    <source>
        <dbReference type="ARBA" id="ARBA00022989"/>
    </source>
</evidence>
<evidence type="ECO:0000313" key="17">
    <source>
        <dbReference type="Proteomes" id="UP000728032"/>
    </source>
</evidence>
<reference evidence="16" key="1">
    <citation type="submission" date="2020-11" db="EMBL/GenBank/DDBJ databases">
        <authorList>
            <person name="Tran Van P."/>
        </authorList>
    </citation>
    <scope>NUCLEOTIDE SEQUENCE</scope>
</reference>
<evidence type="ECO:0000256" key="13">
    <source>
        <dbReference type="SAM" id="MobiDB-lite"/>
    </source>
</evidence>
<dbReference type="Pfam" id="PF01929">
    <property type="entry name" value="Ribosomal_L14e"/>
    <property type="match status" value="1"/>
</dbReference>
<evidence type="ECO:0000256" key="12">
    <source>
        <dbReference type="RuleBase" id="RU362022"/>
    </source>
</evidence>
<keyword evidence="10 12" id="KW-0472">Membrane</keyword>
<evidence type="ECO:0000256" key="11">
    <source>
        <dbReference type="ARBA" id="ARBA00023572"/>
    </source>
</evidence>
<feature type="compositionally biased region" description="Basic residues" evidence="13">
    <location>
        <begin position="141"/>
        <end position="162"/>
    </location>
</feature>
<keyword evidence="17" id="KW-1185">Reference proteome</keyword>
<feature type="transmembrane region" description="Helical" evidence="12">
    <location>
        <begin position="323"/>
        <end position="342"/>
    </location>
</feature>
<dbReference type="GO" id="GO:0032259">
    <property type="term" value="P:methylation"/>
    <property type="evidence" value="ECO:0007669"/>
    <property type="project" value="UniProtKB-KW"/>
</dbReference>
<evidence type="ECO:0000256" key="1">
    <source>
        <dbReference type="ARBA" id="ARBA00001450"/>
    </source>
</evidence>
<feature type="domain" description="Large ribosomal subunit protein eL14" evidence="15">
    <location>
        <begin position="47"/>
        <end position="118"/>
    </location>
</feature>
<evidence type="ECO:0000259" key="15">
    <source>
        <dbReference type="Pfam" id="PF01929"/>
    </source>
</evidence>
<evidence type="ECO:0000256" key="3">
    <source>
        <dbReference type="ARBA" id="ARBA00006592"/>
    </source>
</evidence>
<dbReference type="InterPro" id="IPR025770">
    <property type="entry name" value="PPMT_MeTrfase"/>
</dbReference>
<keyword evidence="8 12" id="KW-0812">Transmembrane</keyword>
<evidence type="ECO:0000256" key="4">
    <source>
        <dbReference type="ARBA" id="ARBA00009140"/>
    </source>
</evidence>
<dbReference type="EC" id="2.1.1.100" evidence="12"/>
<accession>A0A7R9MDQ0</accession>
<gene>
    <name evidence="16" type="ORF">ONB1V03_LOCUS14905</name>
</gene>
<dbReference type="SUPFAM" id="SSF50104">
    <property type="entry name" value="Translation proteins SH3-like domain"/>
    <property type="match status" value="1"/>
</dbReference>
<dbReference type="InterPro" id="IPR008991">
    <property type="entry name" value="Translation_prot_SH3-like_sf"/>
</dbReference>
<dbReference type="PANTHER" id="PTHR12714:SF9">
    <property type="entry name" value="PROTEIN-S-ISOPRENYLCYSTEINE O-METHYLTRANSFERASE"/>
    <property type="match status" value="1"/>
</dbReference>
<dbReference type="InterPro" id="IPR002784">
    <property type="entry name" value="Ribosomal_eL14_dom"/>
</dbReference>
<evidence type="ECO:0000256" key="2">
    <source>
        <dbReference type="ARBA" id="ARBA00004141"/>
    </source>
</evidence>
<dbReference type="Proteomes" id="UP000728032">
    <property type="component" value="Unassembled WGS sequence"/>
</dbReference>
<comment type="subcellular location">
    <subcellularLocation>
        <location evidence="12">Endoplasmic reticulum membrane</location>
        <topology evidence="12">Multi-pass membrane protein</topology>
    </subcellularLocation>
    <subcellularLocation>
        <location evidence="2">Membrane</location>
        <topology evidence="2">Multi-pass membrane protein</topology>
    </subcellularLocation>
</comment>
<comment type="similarity">
    <text evidence="4 12">Belongs to the class VI-like SAM-binding methyltransferase superfamily. Isoprenylcysteine carboxyl methyltransferase family.</text>
</comment>
<keyword evidence="9 12" id="KW-1133">Transmembrane helix</keyword>